<dbReference type="HOGENOM" id="CLU_2581572_0_0_2"/>
<evidence type="ECO:0000313" key="2">
    <source>
        <dbReference type="EMBL" id="ADI32249.1"/>
    </source>
</evidence>
<feature type="region of interest" description="Disordered" evidence="1">
    <location>
        <begin position="1"/>
        <end position="23"/>
    </location>
</feature>
<reference evidence="3" key="1">
    <citation type="submission" date="2010-05" db="EMBL/GenBank/DDBJ databases">
        <title>Complete sequence of Staphylothermus hellenicus DSM 12710.</title>
        <authorList>
            <consortium name="US DOE Joint Genome Institute"/>
            <person name="Lucas S."/>
            <person name="Copeland A."/>
            <person name="Lapidus A."/>
            <person name="Cheng J.-F."/>
            <person name="Bruce D."/>
            <person name="Goodwin L."/>
            <person name="Pitluck S."/>
            <person name="Davenport K."/>
            <person name="Detter J.C."/>
            <person name="Han C."/>
            <person name="Tapia R."/>
            <person name="Larimer F."/>
            <person name="Land M."/>
            <person name="Hauser L."/>
            <person name="Kyrpides N."/>
            <person name="Mikhailova N."/>
            <person name="Anderson I.J."/>
            <person name="Woyke T."/>
        </authorList>
    </citation>
    <scope>NUCLEOTIDE SEQUENCE [LARGE SCALE GENOMIC DNA]</scope>
    <source>
        <strain evidence="3">DSM 12710 / JCM 10830 / BK20S6-10-b1 / P8</strain>
    </source>
</reference>
<sequence>MVSTDSPHRGQGSSKNSSPSATLIKADNVVQDTHLPMKKLTIPTGINGCKIFMNILKNINCKRGENEETSNYNRTLRNRV</sequence>
<dbReference type="EMBL" id="CP002051">
    <property type="protein sequence ID" value="ADI32249.1"/>
    <property type="molecule type" value="Genomic_DNA"/>
</dbReference>
<proteinExistence type="predicted"/>
<evidence type="ECO:0000313" key="3">
    <source>
        <dbReference type="Proteomes" id="UP000002573"/>
    </source>
</evidence>
<evidence type="ECO:0000256" key="1">
    <source>
        <dbReference type="SAM" id="MobiDB-lite"/>
    </source>
</evidence>
<dbReference type="Proteomes" id="UP000002573">
    <property type="component" value="Chromosome"/>
</dbReference>
<dbReference type="KEGG" id="shc:Shell_1148"/>
<name>D7D903_STAHD</name>
<protein>
    <submittedName>
        <fullName evidence="2">Uncharacterized protein</fullName>
    </submittedName>
</protein>
<reference evidence="2 3" key="2">
    <citation type="journal article" date="2011" name="Stand. Genomic Sci.">
        <title>Complete genome sequence of Staphylothermus hellenicus P8.</title>
        <authorList>
            <person name="Anderson I."/>
            <person name="Wirth R."/>
            <person name="Lucas S."/>
            <person name="Copeland A."/>
            <person name="Lapidus A."/>
            <person name="Cheng J.F."/>
            <person name="Goodwin L."/>
            <person name="Pitluck S."/>
            <person name="Davenport K."/>
            <person name="Detter J.C."/>
            <person name="Han C."/>
            <person name="Tapia R."/>
            <person name="Land M."/>
            <person name="Hauser L."/>
            <person name="Pati A."/>
            <person name="Mikhailova N."/>
            <person name="Woyke T."/>
            <person name="Klenk H.P."/>
            <person name="Kyrpides N."/>
            <person name="Ivanova N."/>
        </authorList>
    </citation>
    <scope>NUCLEOTIDE SEQUENCE [LARGE SCALE GENOMIC DNA]</scope>
    <source>
        <strain evidence="3">DSM 12710 / JCM 10830 / BK20S6-10-b1 / P8</strain>
    </source>
</reference>
<accession>D7D903</accession>
<dbReference type="AlphaFoldDB" id="D7D903"/>
<organism evidence="2 3">
    <name type="scientific">Staphylothermus hellenicus (strain DSM 12710 / JCM 10830 / BK20S6-10-b1 / P8)</name>
    <dbReference type="NCBI Taxonomy" id="591019"/>
    <lineage>
        <taxon>Archaea</taxon>
        <taxon>Thermoproteota</taxon>
        <taxon>Thermoprotei</taxon>
        <taxon>Desulfurococcales</taxon>
        <taxon>Desulfurococcaceae</taxon>
        <taxon>Staphylothermus</taxon>
    </lineage>
</organism>
<dbReference type="STRING" id="591019.Shell_1148"/>
<keyword evidence="3" id="KW-1185">Reference proteome</keyword>
<gene>
    <name evidence="2" type="ordered locus">Shell_1148</name>
</gene>
<feature type="compositionally biased region" description="Polar residues" evidence="1">
    <location>
        <begin position="1"/>
        <end position="21"/>
    </location>
</feature>